<dbReference type="Pfam" id="PF05199">
    <property type="entry name" value="GMC_oxred_C"/>
    <property type="match status" value="1"/>
</dbReference>
<dbReference type="InterPro" id="IPR007867">
    <property type="entry name" value="GMC_OxRtase_C"/>
</dbReference>
<keyword evidence="5" id="KW-0560">Oxidoreductase</keyword>
<dbReference type="RefSeq" id="WP_200340778.1">
    <property type="nucleotide sequence ID" value="NZ_NRRL01000024.1"/>
</dbReference>
<evidence type="ECO:0000313" key="11">
    <source>
        <dbReference type="EMBL" id="MBK1668463.1"/>
    </source>
</evidence>
<gene>
    <name evidence="11" type="primary">betA</name>
    <name evidence="11" type="ORF">CKO28_10500</name>
</gene>
<keyword evidence="3 7" id="KW-0285">Flavoprotein</keyword>
<keyword evidence="4 7" id="KW-0274">FAD</keyword>
<evidence type="ECO:0000256" key="7">
    <source>
        <dbReference type="RuleBase" id="RU003968"/>
    </source>
</evidence>
<name>A0ABS1DG18_9PROT</name>
<evidence type="ECO:0000256" key="3">
    <source>
        <dbReference type="ARBA" id="ARBA00022630"/>
    </source>
</evidence>
<evidence type="ECO:0000256" key="1">
    <source>
        <dbReference type="ARBA" id="ARBA00001974"/>
    </source>
</evidence>
<dbReference type="PANTHER" id="PTHR11552">
    <property type="entry name" value="GLUCOSE-METHANOL-CHOLINE GMC OXIDOREDUCTASE"/>
    <property type="match status" value="1"/>
</dbReference>
<protein>
    <recommendedName>
        <fullName evidence="6 8">Choline dehydrogenase</fullName>
        <ecNumber evidence="6 8">1.1.99.1</ecNumber>
    </recommendedName>
</protein>
<dbReference type="InterPro" id="IPR000172">
    <property type="entry name" value="GMC_OxRdtase_N"/>
</dbReference>
<dbReference type="NCBIfam" id="NF002550">
    <property type="entry name" value="PRK02106.1"/>
    <property type="match status" value="1"/>
</dbReference>
<dbReference type="SUPFAM" id="SSF51905">
    <property type="entry name" value="FAD/NAD(P)-binding domain"/>
    <property type="match status" value="1"/>
</dbReference>
<comment type="caution">
    <text evidence="11">The sequence shown here is derived from an EMBL/GenBank/DDBJ whole genome shotgun (WGS) entry which is preliminary data.</text>
</comment>
<comment type="pathway">
    <text evidence="8">Amine and polyamine biosynthesis; betaine biosynthesis via choline pathway; betaine aldehyde from choline (cytochrome c reductase route): step 1/1.</text>
</comment>
<comment type="catalytic activity">
    <reaction evidence="8">
        <text>choline + A = betaine aldehyde + AH2</text>
        <dbReference type="Rhea" id="RHEA:17433"/>
        <dbReference type="ChEBI" id="CHEBI:13193"/>
        <dbReference type="ChEBI" id="CHEBI:15354"/>
        <dbReference type="ChEBI" id="CHEBI:15710"/>
        <dbReference type="ChEBI" id="CHEBI:17499"/>
        <dbReference type="EC" id="1.1.99.1"/>
    </reaction>
</comment>
<comment type="similarity">
    <text evidence="2 7">Belongs to the GMC oxidoreductase family.</text>
</comment>
<proteinExistence type="inferred from homology"/>
<accession>A0ABS1DG18</accession>
<evidence type="ECO:0000313" key="12">
    <source>
        <dbReference type="Proteomes" id="UP001296873"/>
    </source>
</evidence>
<keyword evidence="12" id="KW-1185">Reference proteome</keyword>
<dbReference type="PROSITE" id="PS00623">
    <property type="entry name" value="GMC_OXRED_1"/>
    <property type="match status" value="1"/>
</dbReference>
<evidence type="ECO:0000256" key="6">
    <source>
        <dbReference type="NCBIfam" id="TIGR01810"/>
    </source>
</evidence>
<evidence type="ECO:0000256" key="8">
    <source>
        <dbReference type="RuleBase" id="RU003969"/>
    </source>
</evidence>
<dbReference type="PIRSF" id="PIRSF000137">
    <property type="entry name" value="Alcohol_oxidase"/>
    <property type="match status" value="1"/>
</dbReference>
<dbReference type="EC" id="1.1.99.1" evidence="6 8"/>
<sequence>MSDTPESFDYIIVGAGSAGAVLAHRLSEDPDTSVLLLEAGPPDWSVFIHMPSAFAEPLKGRTFNWAYYSEPEPYMDDRRMYCPRGKTLGGSSAINGMAYIRGHARDYDRWARTNGMEGWAFRHVLPYFKKAETHETLAGDPYHGESGPLYVTRGERRNPLHRAFIEAGQQAGYPYTDDMNGYRNEGFGPMDRTTRKGVRASTANTYLRPVKGRPNLTIRTRVLTNRVAFDGTTATGVEVTYRGRTQTIRAAREVLVCAGAINSPQLLQLSGVGRGDHLKSIDVPVVSDVPGVGENLQDHLEVYVQHKCKQPITLYSATKPLNKAMVGLQWLATQTGLGESNHFEAGGFIRSEPGVEHPNVQYHFMPVAVNYDGSDAADFHGYQAHVGPMRPESRGHVKARSNDPRQAPEILFNYNQTERDRKEMRDSIRLTREILEQDAFAPYSDGELEPGPDVRSDAELDAWVRQNGESAYHPSCTCPMGHDDMAVVDGEGRVHGTEKLRVVDASIMPSIVSGNLNAPTIMLAEKIADQIRGTHLPPDDPPIWIHPEWQSQQR</sequence>
<feature type="domain" description="Glucose-methanol-choline oxidoreductase N-terminal" evidence="9">
    <location>
        <begin position="85"/>
        <end position="108"/>
    </location>
</feature>
<comment type="cofactor">
    <cofactor evidence="1">
        <name>FAD</name>
        <dbReference type="ChEBI" id="CHEBI:57692"/>
    </cofactor>
</comment>
<dbReference type="NCBIfam" id="TIGR01810">
    <property type="entry name" value="betA"/>
    <property type="match status" value="1"/>
</dbReference>
<evidence type="ECO:0000259" key="9">
    <source>
        <dbReference type="PROSITE" id="PS00623"/>
    </source>
</evidence>
<dbReference type="InterPro" id="IPR012132">
    <property type="entry name" value="GMC_OxRdtase"/>
</dbReference>
<evidence type="ECO:0000256" key="2">
    <source>
        <dbReference type="ARBA" id="ARBA00010790"/>
    </source>
</evidence>
<dbReference type="InterPro" id="IPR036188">
    <property type="entry name" value="FAD/NAD-bd_sf"/>
</dbReference>
<dbReference type="InterPro" id="IPR011533">
    <property type="entry name" value="BetA"/>
</dbReference>
<dbReference type="Gene3D" id="3.30.560.10">
    <property type="entry name" value="Glucose Oxidase, domain 3"/>
    <property type="match status" value="1"/>
</dbReference>
<reference evidence="11 12" key="1">
    <citation type="journal article" date="2020" name="Microorganisms">
        <title>Osmotic Adaptation and Compatible Solute Biosynthesis of Phototrophic Bacteria as Revealed from Genome Analyses.</title>
        <authorList>
            <person name="Imhoff J.F."/>
            <person name="Rahn T."/>
            <person name="Kunzel S."/>
            <person name="Keller A."/>
            <person name="Neulinger S.C."/>
        </authorList>
    </citation>
    <scope>NUCLEOTIDE SEQUENCE [LARGE SCALE GENOMIC DNA]</scope>
    <source>
        <strain evidence="11 12">DSM 9895</strain>
    </source>
</reference>
<feature type="domain" description="Glucose-methanol-choline oxidoreductase N-terminal" evidence="10">
    <location>
        <begin position="259"/>
        <end position="273"/>
    </location>
</feature>
<dbReference type="Gene3D" id="3.50.50.60">
    <property type="entry name" value="FAD/NAD(P)-binding domain"/>
    <property type="match status" value="1"/>
</dbReference>
<dbReference type="PANTHER" id="PTHR11552:SF147">
    <property type="entry name" value="CHOLINE DEHYDROGENASE, MITOCHONDRIAL"/>
    <property type="match status" value="1"/>
</dbReference>
<dbReference type="Pfam" id="PF00732">
    <property type="entry name" value="GMC_oxred_N"/>
    <property type="match status" value="1"/>
</dbReference>
<organism evidence="11 12">
    <name type="scientific">Rhodovibrio sodomensis</name>
    <dbReference type="NCBI Taxonomy" id="1088"/>
    <lineage>
        <taxon>Bacteria</taxon>
        <taxon>Pseudomonadati</taxon>
        <taxon>Pseudomonadota</taxon>
        <taxon>Alphaproteobacteria</taxon>
        <taxon>Rhodospirillales</taxon>
        <taxon>Rhodovibrionaceae</taxon>
        <taxon>Rhodovibrio</taxon>
    </lineage>
</organism>
<dbReference type="EMBL" id="NRRL01000024">
    <property type="protein sequence ID" value="MBK1668463.1"/>
    <property type="molecule type" value="Genomic_DNA"/>
</dbReference>
<dbReference type="Proteomes" id="UP001296873">
    <property type="component" value="Unassembled WGS sequence"/>
</dbReference>
<dbReference type="SUPFAM" id="SSF54373">
    <property type="entry name" value="FAD-linked reductases, C-terminal domain"/>
    <property type="match status" value="1"/>
</dbReference>
<evidence type="ECO:0000256" key="4">
    <source>
        <dbReference type="ARBA" id="ARBA00022827"/>
    </source>
</evidence>
<evidence type="ECO:0000259" key="10">
    <source>
        <dbReference type="PROSITE" id="PS00624"/>
    </source>
</evidence>
<dbReference type="PROSITE" id="PS00624">
    <property type="entry name" value="GMC_OXRED_2"/>
    <property type="match status" value="1"/>
</dbReference>
<evidence type="ECO:0000256" key="5">
    <source>
        <dbReference type="ARBA" id="ARBA00023002"/>
    </source>
</evidence>